<evidence type="ECO:0000256" key="7">
    <source>
        <dbReference type="SAM" id="SignalP"/>
    </source>
</evidence>
<feature type="site" description="Important for catalytic activity, responsible for pKa modulation of the active site Glu and correct orientation of both the proton donor and substrate" evidence="5">
    <location>
        <position position="168"/>
    </location>
</feature>
<dbReference type="Gene3D" id="2.115.10.20">
    <property type="entry name" value="Glycosyl hydrolase domain, family 43"/>
    <property type="match status" value="1"/>
</dbReference>
<evidence type="ECO:0000313" key="9">
    <source>
        <dbReference type="EMBL" id="SFR98615.1"/>
    </source>
</evidence>
<comment type="similarity">
    <text evidence="1 6">Belongs to the glycosyl hydrolase 43 family.</text>
</comment>
<dbReference type="InterPro" id="IPR023296">
    <property type="entry name" value="Glyco_hydro_beta-prop_sf"/>
</dbReference>
<dbReference type="OrthoDB" id="9801455at2"/>
<dbReference type="Proteomes" id="UP000199024">
    <property type="component" value="Unassembled WGS sequence"/>
</dbReference>
<dbReference type="InterPro" id="IPR051795">
    <property type="entry name" value="Glycosyl_Hydrlase_43"/>
</dbReference>
<dbReference type="RefSeq" id="WP_089835906.1">
    <property type="nucleotide sequence ID" value="NZ_FOZL01000001.1"/>
</dbReference>
<evidence type="ECO:0000256" key="3">
    <source>
        <dbReference type="ARBA" id="ARBA00023295"/>
    </source>
</evidence>
<keyword evidence="10" id="KW-1185">Reference proteome</keyword>
<name>A0A1I6L563_9BACT</name>
<evidence type="ECO:0000256" key="5">
    <source>
        <dbReference type="PIRSR" id="PIRSR606710-2"/>
    </source>
</evidence>
<evidence type="ECO:0000256" key="1">
    <source>
        <dbReference type="ARBA" id="ARBA00009865"/>
    </source>
</evidence>
<dbReference type="InterPro" id="IPR041542">
    <property type="entry name" value="GH43_C2"/>
</dbReference>
<dbReference type="Gene3D" id="2.60.120.200">
    <property type="match status" value="1"/>
</dbReference>
<keyword evidence="2 6" id="KW-0378">Hydrolase</keyword>
<dbReference type="SUPFAM" id="SSF49899">
    <property type="entry name" value="Concanavalin A-like lectins/glucanases"/>
    <property type="match status" value="1"/>
</dbReference>
<evidence type="ECO:0000259" key="8">
    <source>
        <dbReference type="Pfam" id="PF17851"/>
    </source>
</evidence>
<gene>
    <name evidence="9" type="ORF">SAMN05421771_0279</name>
</gene>
<dbReference type="PANTHER" id="PTHR42812:SF12">
    <property type="entry name" value="BETA-XYLOSIDASE-RELATED"/>
    <property type="match status" value="1"/>
</dbReference>
<dbReference type="EMBL" id="FOZL01000001">
    <property type="protein sequence ID" value="SFR98615.1"/>
    <property type="molecule type" value="Genomic_DNA"/>
</dbReference>
<feature type="active site" description="Proton donor" evidence="4">
    <location>
        <position position="226"/>
    </location>
</feature>
<feature type="domain" description="Beta-xylosidase C-terminal Concanavalin A-like" evidence="8">
    <location>
        <begin position="348"/>
        <end position="541"/>
    </location>
</feature>
<accession>A0A1I6L563</accession>
<reference evidence="9 10" key="1">
    <citation type="submission" date="2016-10" db="EMBL/GenBank/DDBJ databases">
        <authorList>
            <person name="de Groot N.N."/>
        </authorList>
    </citation>
    <scope>NUCLEOTIDE SEQUENCE [LARGE SCALE GENOMIC DNA]</scope>
    <source>
        <strain evidence="9 10">DSM 21001</strain>
    </source>
</reference>
<organism evidence="9 10">
    <name type="scientific">Granulicella pectinivorans</name>
    <dbReference type="NCBI Taxonomy" id="474950"/>
    <lineage>
        <taxon>Bacteria</taxon>
        <taxon>Pseudomonadati</taxon>
        <taxon>Acidobacteriota</taxon>
        <taxon>Terriglobia</taxon>
        <taxon>Terriglobales</taxon>
        <taxon>Acidobacteriaceae</taxon>
        <taxon>Granulicella</taxon>
    </lineage>
</organism>
<feature type="active site" description="Proton acceptor" evidence="4">
    <location>
        <position position="60"/>
    </location>
</feature>
<keyword evidence="3 6" id="KW-0326">Glycosidase</keyword>
<dbReference type="Pfam" id="PF04616">
    <property type="entry name" value="Glyco_hydro_43"/>
    <property type="match status" value="1"/>
</dbReference>
<dbReference type="SUPFAM" id="SSF75005">
    <property type="entry name" value="Arabinanase/levansucrase/invertase"/>
    <property type="match status" value="1"/>
</dbReference>
<feature type="chain" id="PRO_5011448050" evidence="7">
    <location>
        <begin position="33"/>
        <end position="542"/>
    </location>
</feature>
<dbReference type="PANTHER" id="PTHR42812">
    <property type="entry name" value="BETA-XYLOSIDASE"/>
    <property type="match status" value="1"/>
</dbReference>
<dbReference type="AlphaFoldDB" id="A0A1I6L563"/>
<dbReference type="CDD" id="cd09001">
    <property type="entry name" value="GH43_FsAxh1-like"/>
    <property type="match status" value="1"/>
</dbReference>
<dbReference type="GO" id="GO:0004553">
    <property type="term" value="F:hydrolase activity, hydrolyzing O-glycosyl compounds"/>
    <property type="evidence" value="ECO:0007669"/>
    <property type="project" value="InterPro"/>
</dbReference>
<evidence type="ECO:0000313" key="10">
    <source>
        <dbReference type="Proteomes" id="UP000199024"/>
    </source>
</evidence>
<dbReference type="InterPro" id="IPR006710">
    <property type="entry name" value="Glyco_hydro_43"/>
</dbReference>
<dbReference type="InterPro" id="IPR013320">
    <property type="entry name" value="ConA-like_dom_sf"/>
</dbReference>
<protein>
    <submittedName>
        <fullName evidence="9">Beta-xylosidase</fullName>
    </submittedName>
</protein>
<dbReference type="GO" id="GO:0005975">
    <property type="term" value="P:carbohydrate metabolic process"/>
    <property type="evidence" value="ECO:0007669"/>
    <property type="project" value="InterPro"/>
</dbReference>
<keyword evidence="7" id="KW-0732">Signal</keyword>
<evidence type="ECO:0000256" key="4">
    <source>
        <dbReference type="PIRSR" id="PIRSR606710-1"/>
    </source>
</evidence>
<evidence type="ECO:0000256" key="6">
    <source>
        <dbReference type="RuleBase" id="RU361187"/>
    </source>
</evidence>
<sequence length="542" mass="59488">MRLSPTGAYPLPLVFRNLSVAAVLALCSLAHAQTKPSQVWVADQGDGTYVNPVLNADYSDPDAIRVGNDFYLVASSFDQVPGLPILHSKDLVNWELIGHALSEQPPVEVYAKTQHGNGVWAPAIRQHAGMFYIYYPDPEYGIYVTKAAKITGPWSTPKLVRAAKGWIDPCPLWDTDGNAYLINGMAGSRSGIKNVLILSRMSPDGEHMLDDGTIIIDGHGQDLTVEGPKIYKRNGFYYVFAPGGGVPTGYQLVYRAKDIYGPYERRVVLSKGSTPTNGPHQGAWVETAAGEGWFLHFQDRGPYGRVTHLEPLQWEHDWPVVGKDGEPVLRYKKPAVAVVSKVMTPPDSDEFDSARLGLQWQWQANPVAGWALPSQALGVLRLLNVPVDAVLGERLWTAPNVLTQKLPATAFTVTTKLNLASHSVGDRSGLVLLGQDYAYVATRRTEKGLVLVYGVSHDAGAETETVIRPLQGETVYLRMQLSEGARAQFFASEDGTHFTPAGEVFQARTGVWIGAKVGLFAQGPAMRGERSYVDVDWFRFER</sequence>
<evidence type="ECO:0000256" key="2">
    <source>
        <dbReference type="ARBA" id="ARBA00022801"/>
    </source>
</evidence>
<feature type="signal peptide" evidence="7">
    <location>
        <begin position="1"/>
        <end position="32"/>
    </location>
</feature>
<dbReference type="Pfam" id="PF17851">
    <property type="entry name" value="GH43_C2"/>
    <property type="match status" value="1"/>
</dbReference>
<dbReference type="STRING" id="474950.SAMN05421771_0279"/>
<proteinExistence type="inferred from homology"/>